<evidence type="ECO:0000313" key="2">
    <source>
        <dbReference type="Proteomes" id="UP001168096"/>
    </source>
</evidence>
<dbReference type="EMBL" id="JASNRB020000013">
    <property type="protein sequence ID" value="MFJ1470089.1"/>
    <property type="molecule type" value="Genomic_DNA"/>
</dbReference>
<accession>A0ACC7MDV6</accession>
<protein>
    <submittedName>
        <fullName evidence="1">Uncharacterized protein</fullName>
    </submittedName>
</protein>
<name>A0ACC7MDV6_9BURK</name>
<gene>
    <name evidence="1" type="ORF">QPK29_020440</name>
</gene>
<dbReference type="Proteomes" id="UP001168096">
    <property type="component" value="Unassembled WGS sequence"/>
</dbReference>
<comment type="caution">
    <text evidence="1">The sequence shown here is derived from an EMBL/GenBank/DDBJ whole genome shotgun (WGS) entry which is preliminary data.</text>
</comment>
<keyword evidence="2" id="KW-1185">Reference proteome</keyword>
<proteinExistence type="predicted"/>
<reference evidence="1" key="1">
    <citation type="submission" date="2024-11" db="EMBL/GenBank/DDBJ databases">
        <title>Description of Massilia orientalis sp. nov., isolated from rhizosphere soil of Ageratina adenophora.</title>
        <authorList>
            <person name="Wang Y."/>
        </authorList>
    </citation>
    <scope>NUCLEOTIDE SEQUENCE</scope>
    <source>
        <strain evidence="1">YIM B02787</strain>
    </source>
</reference>
<evidence type="ECO:0000313" key="1">
    <source>
        <dbReference type="EMBL" id="MFJ1470089.1"/>
    </source>
</evidence>
<sequence>MMKSACLFFAGCLSILAGAAQADDGPSVTLRAANEPDSVDKQWQQGAHIAYQTTDGKSKWQTDAVLKLKKNKPYPLGATPDSGSVNLSYSAGAYLHKDTDDATPANDRGVSIGVSAHGIPGGPAGQPVLLDYDADLTAQLGKTLQSTDGAGAAPYFDANSRRIVLTGAAYMQPRDWNAFFRFALGAYSDMVSNSPTGTKNGRESGWLGSAQFSFYPLGFGGQDNVFLAMGLNPVLTLKATKEFDRSVSGNRIKSNYALYSAVLSFPFSASSNGGSKFVPSLDIKRSTGDDLLQGRSRKGQTSVQFSLKY</sequence>
<organism evidence="1 2">
    <name type="scientific">Massilia orientalis</name>
    <dbReference type="NCBI Taxonomy" id="3050128"/>
    <lineage>
        <taxon>Bacteria</taxon>
        <taxon>Pseudomonadati</taxon>
        <taxon>Pseudomonadota</taxon>
        <taxon>Betaproteobacteria</taxon>
        <taxon>Burkholderiales</taxon>
        <taxon>Oxalobacteraceae</taxon>
        <taxon>Telluria group</taxon>
        <taxon>Massilia</taxon>
    </lineage>
</organism>